<dbReference type="SMART" id="SM00479">
    <property type="entry name" value="EXOIII"/>
    <property type="match status" value="1"/>
</dbReference>
<dbReference type="InterPro" id="IPR013520">
    <property type="entry name" value="Ribonucl_H"/>
</dbReference>
<gene>
    <name evidence="2" type="ORF">HER39_19925</name>
</gene>
<evidence type="ECO:0000313" key="3">
    <source>
        <dbReference type="Proteomes" id="UP000523795"/>
    </source>
</evidence>
<dbReference type="InterPro" id="IPR012337">
    <property type="entry name" value="RNaseH-like_sf"/>
</dbReference>
<dbReference type="Gene3D" id="3.30.420.10">
    <property type="entry name" value="Ribonuclease H-like superfamily/Ribonuclease H"/>
    <property type="match status" value="1"/>
</dbReference>
<dbReference type="EMBL" id="JAAZSR010000751">
    <property type="protein sequence ID" value="NKX52800.1"/>
    <property type="molecule type" value="Genomic_DNA"/>
</dbReference>
<evidence type="ECO:0000259" key="1">
    <source>
        <dbReference type="SMART" id="SM00479"/>
    </source>
</evidence>
<proteinExistence type="predicted"/>
<dbReference type="InterPro" id="IPR036397">
    <property type="entry name" value="RNaseH_sf"/>
</dbReference>
<dbReference type="SUPFAM" id="SSF53098">
    <property type="entry name" value="Ribonuclease H-like"/>
    <property type="match status" value="1"/>
</dbReference>
<organism evidence="2 3">
    <name type="scientific">Arthrobacter deserti</name>
    <dbReference type="NCBI Taxonomy" id="1742687"/>
    <lineage>
        <taxon>Bacteria</taxon>
        <taxon>Bacillati</taxon>
        <taxon>Actinomycetota</taxon>
        <taxon>Actinomycetes</taxon>
        <taxon>Micrococcales</taxon>
        <taxon>Micrococcaceae</taxon>
        <taxon>Arthrobacter</taxon>
    </lineage>
</organism>
<sequence>MRIHRITPAVPAGAPALRASMRAVREIIGDKPVLAHNIGFDRAVLQTSCRTVGLPIPQNDFRCTMKLSMAALGLPKPRLHLVAEHLGLSGYEKHDACADALTAARIALAIARQGGATSIRGLYKNLGIA</sequence>
<feature type="domain" description="Exonuclease" evidence="1">
    <location>
        <begin position="1"/>
        <end position="116"/>
    </location>
</feature>
<reference evidence="2 3" key="1">
    <citation type="submission" date="2020-04" db="EMBL/GenBank/DDBJ databases">
        <authorList>
            <person name="Liu S."/>
        </authorList>
    </citation>
    <scope>NUCLEOTIDE SEQUENCE [LARGE SCALE GENOMIC DNA]</scope>
    <source>
        <strain evidence="2 3">CGMCC 1.15091</strain>
    </source>
</reference>
<evidence type="ECO:0000313" key="2">
    <source>
        <dbReference type="EMBL" id="NKX52800.1"/>
    </source>
</evidence>
<comment type="caution">
    <text evidence="2">The sequence shown here is derived from an EMBL/GenBank/DDBJ whole genome shotgun (WGS) entry which is preliminary data.</text>
</comment>
<dbReference type="Proteomes" id="UP000523795">
    <property type="component" value="Unassembled WGS sequence"/>
</dbReference>
<dbReference type="Pfam" id="PF00929">
    <property type="entry name" value="RNase_T"/>
    <property type="match status" value="1"/>
</dbReference>
<name>A0ABX1JVI7_9MICC</name>
<accession>A0ABX1JVI7</accession>
<protein>
    <recommendedName>
        <fullName evidence="1">Exonuclease domain-containing protein</fullName>
    </recommendedName>
</protein>
<keyword evidence="3" id="KW-1185">Reference proteome</keyword>